<dbReference type="InterPro" id="IPR014717">
    <property type="entry name" value="Transl_elong_EF1B/ribsomal_bS6"/>
</dbReference>
<organism evidence="2 3">
    <name type="scientific">Undibacterium arcticum</name>
    <dbReference type="NCBI Taxonomy" id="1762892"/>
    <lineage>
        <taxon>Bacteria</taxon>
        <taxon>Pseudomonadati</taxon>
        <taxon>Pseudomonadota</taxon>
        <taxon>Betaproteobacteria</taxon>
        <taxon>Burkholderiales</taxon>
        <taxon>Oxalobacteraceae</taxon>
        <taxon>Undibacterium</taxon>
    </lineage>
</organism>
<protein>
    <recommendedName>
        <fullName evidence="4">Pilus assembly protein PilO</fullName>
    </recommendedName>
</protein>
<reference evidence="3" key="1">
    <citation type="journal article" date="2019" name="Int. J. Syst. Evol. Microbiol.">
        <title>The Global Catalogue of Microorganisms (GCM) 10K type strain sequencing project: providing services to taxonomists for standard genome sequencing and annotation.</title>
        <authorList>
            <consortium name="The Broad Institute Genomics Platform"/>
            <consortium name="The Broad Institute Genome Sequencing Center for Infectious Disease"/>
            <person name="Wu L."/>
            <person name="Ma J."/>
        </authorList>
    </citation>
    <scope>NUCLEOTIDE SEQUENCE [LARGE SCALE GENOMIC DNA]</scope>
    <source>
        <strain evidence="3">KCTC 42986</strain>
    </source>
</reference>
<evidence type="ECO:0000313" key="3">
    <source>
        <dbReference type="Proteomes" id="UP001595530"/>
    </source>
</evidence>
<evidence type="ECO:0000256" key="1">
    <source>
        <dbReference type="SAM" id="Phobius"/>
    </source>
</evidence>
<evidence type="ECO:0008006" key="4">
    <source>
        <dbReference type="Google" id="ProtNLM"/>
    </source>
</evidence>
<dbReference type="EMBL" id="JBHRTP010000069">
    <property type="protein sequence ID" value="MFC3110107.1"/>
    <property type="molecule type" value="Genomic_DNA"/>
</dbReference>
<comment type="caution">
    <text evidence="2">The sequence shown here is derived from an EMBL/GenBank/DDBJ whole genome shotgun (WGS) entry which is preliminary data.</text>
</comment>
<keyword evidence="1" id="KW-1133">Transmembrane helix</keyword>
<feature type="transmembrane region" description="Helical" evidence="1">
    <location>
        <begin position="20"/>
        <end position="45"/>
    </location>
</feature>
<evidence type="ECO:0000313" key="2">
    <source>
        <dbReference type="EMBL" id="MFC3110107.1"/>
    </source>
</evidence>
<dbReference type="Gene3D" id="3.30.70.60">
    <property type="match status" value="1"/>
</dbReference>
<keyword evidence="1" id="KW-0812">Transmembrane</keyword>
<keyword evidence="3" id="KW-1185">Reference proteome</keyword>
<name>A0ABV7F595_9BURK</name>
<dbReference type="RefSeq" id="WP_390327555.1">
    <property type="nucleotide sequence ID" value="NZ_JBHRTP010000069.1"/>
</dbReference>
<accession>A0ABV7F595</accession>
<gene>
    <name evidence="2" type="ORF">ACFOFO_19435</name>
</gene>
<dbReference type="Proteomes" id="UP001595530">
    <property type="component" value="Unassembled WGS sequence"/>
</dbReference>
<proteinExistence type="predicted"/>
<keyword evidence="1" id="KW-0472">Membrane</keyword>
<sequence>MNAPNLSLLVLQARLALVRFGWTNCVACIVGGIGVAAWLWGLPYLRAQTAIQQRTLDQVRQALRSADPAPAPAPRPLAEERLADFYDKLGDQRYAEQQVRTLFAIAGKTQLSLNQAEYKSAFDKNGQYHTYQIALPVRGSYDAIRQFCEKTLLAIPFAALDEVSFKRDAISSHTLEAKLRFTLYLSTDNPALPRRMAAIAAGDE</sequence>